<evidence type="ECO:0000256" key="1">
    <source>
        <dbReference type="SAM" id="Coils"/>
    </source>
</evidence>
<name>A0A0G1NLQ6_9BACT</name>
<evidence type="ECO:0000313" key="3">
    <source>
        <dbReference type="Proteomes" id="UP000034107"/>
    </source>
</evidence>
<dbReference type="EMBL" id="LCLS01000019">
    <property type="protein sequence ID" value="KKU21272.1"/>
    <property type="molecule type" value="Genomic_DNA"/>
</dbReference>
<proteinExistence type="predicted"/>
<gene>
    <name evidence="2" type="ORF">UX31_C0019G0001</name>
</gene>
<comment type="caution">
    <text evidence="2">The sequence shown here is derived from an EMBL/GenBank/DDBJ whole genome shotgun (WGS) entry which is preliminary data.</text>
</comment>
<reference evidence="2 3" key="1">
    <citation type="journal article" date="2015" name="Nature">
        <title>rRNA introns, odd ribosomes, and small enigmatic genomes across a large radiation of phyla.</title>
        <authorList>
            <person name="Brown C.T."/>
            <person name="Hug L.A."/>
            <person name="Thomas B.C."/>
            <person name="Sharon I."/>
            <person name="Castelle C.J."/>
            <person name="Singh A."/>
            <person name="Wilkins M.J."/>
            <person name="Williams K.H."/>
            <person name="Banfield J.F."/>
        </authorList>
    </citation>
    <scope>NUCLEOTIDE SEQUENCE [LARGE SCALE GENOMIC DNA]</scope>
</reference>
<dbReference type="AlphaFoldDB" id="A0A0G1NLQ6"/>
<accession>A0A0G1NLQ6</accession>
<dbReference type="Proteomes" id="UP000034107">
    <property type="component" value="Unassembled WGS sequence"/>
</dbReference>
<evidence type="ECO:0000313" key="2">
    <source>
        <dbReference type="EMBL" id="KKU21272.1"/>
    </source>
</evidence>
<organism evidence="2 3">
    <name type="scientific">Candidatus Nomurabacteria bacterium GW2011_GWA1_46_11</name>
    <dbReference type="NCBI Taxonomy" id="1618732"/>
    <lineage>
        <taxon>Bacteria</taxon>
        <taxon>Candidatus Nomuraibacteriota</taxon>
    </lineage>
</organism>
<feature type="coiled-coil region" evidence="1">
    <location>
        <begin position="38"/>
        <end position="65"/>
    </location>
</feature>
<protein>
    <submittedName>
        <fullName evidence="2">Uncharacterized protein</fullName>
    </submittedName>
</protein>
<feature type="non-terminal residue" evidence="2">
    <location>
        <position position="266"/>
    </location>
</feature>
<keyword evidence="1" id="KW-0175">Coiled coil</keyword>
<sequence length="266" mass="27914">MNQPSKLTQYLASTLLVGLILPVSLLAQFQSVFAKGKIQSARDNRATAREELDATKDTVKVAKDALAADTDNLALRIALNEAQAAKVAQRLALDQARLKVQQAKLDNGLNKGRITQEEYDGAIADIDTARGALNSVAETLHIGDDGAVGLSTSDPANILTLRAARRASVDAHDTKVRTAVIKTKVISSSAAIRGLVRFAEENGITNQVNTACGGKINTAQNNLASDDVKSGHLSLQEALKCVRGVVHSIDTAVTRPGGGDGGTEAI</sequence>